<reference evidence="7 8" key="1">
    <citation type="journal article" date="2015" name="G3 (Bethesda)">
        <title>Insights into Ongoing Evolution of the Hexachlorocyclohexane Catabolic Pathway from Comparative Genomics of Ten Sphingomonadaceae Strains.</title>
        <authorList>
            <person name="Pearce S.L."/>
            <person name="Oakeshott J.G."/>
            <person name="Pandey G."/>
        </authorList>
    </citation>
    <scope>NUCLEOTIDE SEQUENCE [LARGE SCALE GENOMIC DNA]</scope>
    <source>
        <strain evidence="7 8">LL02</strain>
    </source>
</reference>
<dbReference type="Gene3D" id="3.30.1150.10">
    <property type="match status" value="1"/>
</dbReference>
<dbReference type="PROSITE" id="PS52015">
    <property type="entry name" value="TONB_CTD"/>
    <property type="match status" value="1"/>
</dbReference>
<dbReference type="NCBIfam" id="TIGR01352">
    <property type="entry name" value="tonB_Cterm"/>
    <property type="match status" value="1"/>
</dbReference>
<proteinExistence type="predicted"/>
<accession>A0A0J7XP88</accession>
<evidence type="ECO:0000313" key="8">
    <source>
        <dbReference type="Proteomes" id="UP000052268"/>
    </source>
</evidence>
<feature type="transmembrane region" description="Helical" evidence="5">
    <location>
        <begin position="21"/>
        <end position="45"/>
    </location>
</feature>
<keyword evidence="8" id="KW-1185">Reference proteome</keyword>
<comment type="caution">
    <text evidence="7">The sequence shown here is derived from an EMBL/GenBank/DDBJ whole genome shotgun (WGS) entry which is preliminary data.</text>
</comment>
<evidence type="ECO:0000259" key="6">
    <source>
        <dbReference type="PROSITE" id="PS52015"/>
    </source>
</evidence>
<protein>
    <submittedName>
        <fullName evidence="7">Biopolymer transporter TonB</fullName>
    </submittedName>
</protein>
<dbReference type="Pfam" id="PF03544">
    <property type="entry name" value="TonB_C"/>
    <property type="match status" value="1"/>
</dbReference>
<dbReference type="PATRIC" id="fig|1114963.3.peg.3291"/>
<organism evidence="7 8">
    <name type="scientific">Novosphingobium barchaimii LL02</name>
    <dbReference type="NCBI Taxonomy" id="1114963"/>
    <lineage>
        <taxon>Bacteria</taxon>
        <taxon>Pseudomonadati</taxon>
        <taxon>Pseudomonadota</taxon>
        <taxon>Alphaproteobacteria</taxon>
        <taxon>Sphingomonadales</taxon>
        <taxon>Sphingomonadaceae</taxon>
        <taxon>Novosphingobium</taxon>
    </lineage>
</organism>
<dbReference type="EMBL" id="JACU01000007">
    <property type="protein sequence ID" value="KMS53439.1"/>
    <property type="molecule type" value="Genomic_DNA"/>
</dbReference>
<sequence>MSFREPYADGYSGNRKKALTGGIVALIQGGLAIALVNGFAVNLFAPEPPRHLPSNLYPTAPVPPQATETPKVLPEERVQMDTPLRAPDARLPVVPDTTLTVLPIGPVQPTGGVIDRGETFTVAPMPSDPPARFASKAAKPRGNVAGWVTTDDYPTTDIRAGHTGTVRFRLTIDLAGRVTGCTVTHSSGYAGLDAATCRNVAKRARFDAASDAMGDKVAGTYDGTIRWVIPQD</sequence>
<dbReference type="OrthoDB" id="7585155at2"/>
<dbReference type="GO" id="GO:0055085">
    <property type="term" value="P:transmembrane transport"/>
    <property type="evidence" value="ECO:0007669"/>
    <property type="project" value="InterPro"/>
</dbReference>
<evidence type="ECO:0000256" key="1">
    <source>
        <dbReference type="ARBA" id="ARBA00004167"/>
    </source>
</evidence>
<evidence type="ECO:0000256" key="3">
    <source>
        <dbReference type="ARBA" id="ARBA00022989"/>
    </source>
</evidence>
<keyword evidence="3 5" id="KW-1133">Transmembrane helix</keyword>
<dbReference type="InterPro" id="IPR006260">
    <property type="entry name" value="TonB/TolA_C"/>
</dbReference>
<feature type="domain" description="TonB C-terminal" evidence="6">
    <location>
        <begin position="138"/>
        <end position="232"/>
    </location>
</feature>
<dbReference type="InterPro" id="IPR037682">
    <property type="entry name" value="TonB_C"/>
</dbReference>
<keyword evidence="2 5" id="KW-0812">Transmembrane</keyword>
<dbReference type="RefSeq" id="WP_059152399.1">
    <property type="nucleotide sequence ID" value="NZ_KQ130455.1"/>
</dbReference>
<name>A0A0J7XP88_9SPHN</name>
<dbReference type="Proteomes" id="UP000052268">
    <property type="component" value="Unassembled WGS sequence"/>
</dbReference>
<comment type="subcellular location">
    <subcellularLocation>
        <location evidence="1">Membrane</location>
        <topology evidence="1">Single-pass membrane protein</topology>
    </subcellularLocation>
</comment>
<evidence type="ECO:0000313" key="7">
    <source>
        <dbReference type="EMBL" id="KMS53439.1"/>
    </source>
</evidence>
<gene>
    <name evidence="7" type="ORF">V474_22250</name>
</gene>
<dbReference type="SUPFAM" id="SSF74653">
    <property type="entry name" value="TolA/TonB C-terminal domain"/>
    <property type="match status" value="1"/>
</dbReference>
<evidence type="ECO:0000256" key="4">
    <source>
        <dbReference type="ARBA" id="ARBA00023136"/>
    </source>
</evidence>
<keyword evidence="4 5" id="KW-0472">Membrane</keyword>
<dbReference type="GO" id="GO:0016020">
    <property type="term" value="C:membrane"/>
    <property type="evidence" value="ECO:0007669"/>
    <property type="project" value="UniProtKB-SubCell"/>
</dbReference>
<dbReference type="AlphaFoldDB" id="A0A0J7XP88"/>
<evidence type="ECO:0000256" key="5">
    <source>
        <dbReference type="SAM" id="Phobius"/>
    </source>
</evidence>
<evidence type="ECO:0000256" key="2">
    <source>
        <dbReference type="ARBA" id="ARBA00022692"/>
    </source>
</evidence>